<protein>
    <submittedName>
        <fullName evidence="1">Uncharacterized protein</fullName>
    </submittedName>
</protein>
<dbReference type="EMBL" id="MGAL01000017">
    <property type="protein sequence ID" value="OGK48295.1"/>
    <property type="molecule type" value="Genomic_DNA"/>
</dbReference>
<dbReference type="Proteomes" id="UP000177141">
    <property type="component" value="Unassembled WGS sequence"/>
</dbReference>
<evidence type="ECO:0000313" key="2">
    <source>
        <dbReference type="Proteomes" id="UP000177141"/>
    </source>
</evidence>
<evidence type="ECO:0000313" key="1">
    <source>
        <dbReference type="EMBL" id="OGK48295.1"/>
    </source>
</evidence>
<proteinExistence type="predicted"/>
<organism evidence="1 2">
    <name type="scientific">Candidatus Roizmanbacteria bacterium RIFCSPLOWO2_01_FULL_38_12</name>
    <dbReference type="NCBI Taxonomy" id="1802061"/>
    <lineage>
        <taxon>Bacteria</taxon>
        <taxon>Candidatus Roizmaniibacteriota</taxon>
    </lineage>
</organism>
<sequence length="68" mass="8292">MQKFTFWDLREDVKTKFRIEIDPYLFASDLMVVEEFDFLPKMIKPLEIQELQDFFKQLSKKLGKESIE</sequence>
<comment type="caution">
    <text evidence="1">The sequence shown here is derived from an EMBL/GenBank/DDBJ whole genome shotgun (WGS) entry which is preliminary data.</text>
</comment>
<name>A0A1F7IYA7_9BACT</name>
<reference evidence="1 2" key="1">
    <citation type="journal article" date="2016" name="Nat. Commun.">
        <title>Thousands of microbial genomes shed light on interconnected biogeochemical processes in an aquifer system.</title>
        <authorList>
            <person name="Anantharaman K."/>
            <person name="Brown C.T."/>
            <person name="Hug L.A."/>
            <person name="Sharon I."/>
            <person name="Castelle C.J."/>
            <person name="Probst A.J."/>
            <person name="Thomas B.C."/>
            <person name="Singh A."/>
            <person name="Wilkins M.J."/>
            <person name="Karaoz U."/>
            <person name="Brodie E.L."/>
            <person name="Williams K.H."/>
            <person name="Hubbard S.S."/>
            <person name="Banfield J.F."/>
        </authorList>
    </citation>
    <scope>NUCLEOTIDE SEQUENCE [LARGE SCALE GENOMIC DNA]</scope>
</reference>
<dbReference type="AlphaFoldDB" id="A0A1F7IYA7"/>
<accession>A0A1F7IYA7</accession>
<gene>
    <name evidence="1" type="ORF">A3A93_01490</name>
</gene>